<keyword evidence="1" id="KW-0812">Transmembrane</keyword>
<evidence type="ECO:0000259" key="2">
    <source>
        <dbReference type="Pfam" id="PF04235"/>
    </source>
</evidence>
<dbReference type="Pfam" id="PF04235">
    <property type="entry name" value="DUF418"/>
    <property type="match status" value="1"/>
</dbReference>
<organism evidence="3 4">
    <name type="scientific">Jiulongibacter sediminis</name>
    <dbReference type="NCBI Taxonomy" id="1605367"/>
    <lineage>
        <taxon>Bacteria</taxon>
        <taxon>Pseudomonadati</taxon>
        <taxon>Bacteroidota</taxon>
        <taxon>Cytophagia</taxon>
        <taxon>Cytophagales</taxon>
        <taxon>Leadbetterellaceae</taxon>
        <taxon>Jiulongibacter</taxon>
    </lineage>
</organism>
<sequence length="433" mass="49746">MSQETTLKPILLGERINSLDVVRGIALLGILLMNINGMGLPMAYEDPTVSGGDDGLNLGVWVVNNMLFEGTMRGLFTLLFGASVILLTSRLEAKGAGITTADIYYRRTLWLLLFGIINVYVFLWSGDILYPYALLGLTLFPFRNARVKTLFICAGLLLIFGTLWNIRDYHNAKEIRQAGIEMQALKDAGKTLAEKEEAKIEAWNKQKTKHTPEEIAENVEGRLQSNYFDVMMAKVEDNQFMQTWFMYRMWPWDILSFMLIGMAFFKLRIFHAEKSNKFYLLTMLAGYLVGLTVNYYETRMVVDSQFDVVTMAKANQTYDLGRLFTTLGHVGLIMLFVKSGILSFLQKSLAAVGKTTLSNYLLTAIGTSILFYGFGFSLYNQLERFELYYVVAGFWIFQLIASPIWLKYFKYGPFEWLWRSLTYQKWQELKIKK</sequence>
<protein>
    <recommendedName>
        <fullName evidence="2">DUF418 domain-containing protein</fullName>
    </recommendedName>
</protein>
<keyword evidence="1" id="KW-1133">Transmembrane helix</keyword>
<feature type="transmembrane region" description="Helical" evidence="1">
    <location>
        <begin position="278"/>
        <end position="296"/>
    </location>
</feature>
<proteinExistence type="predicted"/>
<feature type="transmembrane region" description="Helical" evidence="1">
    <location>
        <begin position="357"/>
        <end position="375"/>
    </location>
</feature>
<dbReference type="PANTHER" id="PTHR30590">
    <property type="entry name" value="INNER MEMBRANE PROTEIN"/>
    <property type="match status" value="1"/>
</dbReference>
<feature type="transmembrane region" description="Helical" evidence="1">
    <location>
        <begin position="70"/>
        <end position="88"/>
    </location>
</feature>
<feature type="transmembrane region" description="Helical" evidence="1">
    <location>
        <begin position="323"/>
        <end position="345"/>
    </location>
</feature>
<feature type="transmembrane region" description="Helical" evidence="1">
    <location>
        <begin position="387"/>
        <end position="406"/>
    </location>
</feature>
<evidence type="ECO:0000313" key="4">
    <source>
        <dbReference type="Proteomes" id="UP000050454"/>
    </source>
</evidence>
<gene>
    <name evidence="3" type="ORF">AFM12_14695</name>
</gene>
<dbReference type="PATRIC" id="fig|1605367.3.peg.352"/>
<evidence type="ECO:0000313" key="3">
    <source>
        <dbReference type="EMBL" id="KPM47399.1"/>
    </source>
</evidence>
<feature type="domain" description="DUF418" evidence="2">
    <location>
        <begin position="265"/>
        <end position="424"/>
    </location>
</feature>
<accession>A0A0P7C0A5</accession>
<dbReference type="InterPro" id="IPR052529">
    <property type="entry name" value="Bact_Transport_Assoc"/>
</dbReference>
<dbReference type="OrthoDB" id="9807744at2"/>
<feature type="transmembrane region" description="Helical" evidence="1">
    <location>
        <begin position="145"/>
        <end position="166"/>
    </location>
</feature>
<keyword evidence="4" id="KW-1185">Reference proteome</keyword>
<keyword evidence="1" id="KW-0472">Membrane</keyword>
<name>A0A0P7C0A5_9BACT</name>
<dbReference type="RefSeq" id="WP_055149578.1">
    <property type="nucleotide sequence ID" value="NZ_JXSZ01000011.1"/>
</dbReference>
<feature type="transmembrane region" description="Helical" evidence="1">
    <location>
        <begin position="109"/>
        <end position="133"/>
    </location>
</feature>
<feature type="transmembrane region" description="Helical" evidence="1">
    <location>
        <begin position="250"/>
        <end position="272"/>
    </location>
</feature>
<feature type="transmembrane region" description="Helical" evidence="1">
    <location>
        <begin position="21"/>
        <end position="44"/>
    </location>
</feature>
<dbReference type="AlphaFoldDB" id="A0A0P7C0A5"/>
<evidence type="ECO:0000256" key="1">
    <source>
        <dbReference type="SAM" id="Phobius"/>
    </source>
</evidence>
<dbReference type="EMBL" id="LGTQ01000011">
    <property type="protein sequence ID" value="KPM47399.1"/>
    <property type="molecule type" value="Genomic_DNA"/>
</dbReference>
<dbReference type="Proteomes" id="UP000050454">
    <property type="component" value="Unassembled WGS sequence"/>
</dbReference>
<reference evidence="3 4" key="1">
    <citation type="submission" date="2015-07" db="EMBL/GenBank/DDBJ databases">
        <title>The draft genome sequence of Leadbetterella sp. JN14-9.</title>
        <authorList>
            <person name="Liu Y."/>
            <person name="Du J."/>
            <person name="Shao Z."/>
        </authorList>
    </citation>
    <scope>NUCLEOTIDE SEQUENCE [LARGE SCALE GENOMIC DNA]</scope>
    <source>
        <strain evidence="3 4">JN14-9</strain>
    </source>
</reference>
<comment type="caution">
    <text evidence="3">The sequence shown here is derived from an EMBL/GenBank/DDBJ whole genome shotgun (WGS) entry which is preliminary data.</text>
</comment>
<dbReference type="PANTHER" id="PTHR30590:SF2">
    <property type="entry name" value="INNER MEMBRANE PROTEIN"/>
    <property type="match status" value="1"/>
</dbReference>
<dbReference type="InterPro" id="IPR007349">
    <property type="entry name" value="DUF418"/>
</dbReference>